<feature type="transmembrane region" description="Helical" evidence="1">
    <location>
        <begin position="107"/>
        <end position="130"/>
    </location>
</feature>
<feature type="transmembrane region" description="Helical" evidence="1">
    <location>
        <begin position="82"/>
        <end position="101"/>
    </location>
</feature>
<keyword evidence="1" id="KW-0812">Transmembrane</keyword>
<dbReference type="Proteomes" id="UP001595814">
    <property type="component" value="Unassembled WGS sequence"/>
</dbReference>
<accession>A0ABV8JTD5</accession>
<sequence length="163" mass="18912">MQLEKNKNRYLQIAIGLVYLWFGGLKFFSKHSPAEDLAIDTINQLTHFLIPMEISIYLLAIWETGVGLCLLFNLFKKNTIRITAVHMILTFSPLIFFPQLIFEENVFSLTLLGQYIIKNIIILAALGVLWSEVREEEKKLVSDTRKEEEEHSVLGLIKLFKLR</sequence>
<reference evidence="3" key="1">
    <citation type="journal article" date="2019" name="Int. J. Syst. Evol. Microbiol.">
        <title>The Global Catalogue of Microorganisms (GCM) 10K type strain sequencing project: providing services to taxonomists for standard genome sequencing and annotation.</title>
        <authorList>
            <consortium name="The Broad Institute Genomics Platform"/>
            <consortium name="The Broad Institute Genome Sequencing Center for Infectious Disease"/>
            <person name="Wu L."/>
            <person name="Ma J."/>
        </authorList>
    </citation>
    <scope>NUCLEOTIDE SEQUENCE [LARGE SCALE GENOMIC DNA]</scope>
    <source>
        <strain evidence="3">CECT 7477</strain>
    </source>
</reference>
<keyword evidence="3" id="KW-1185">Reference proteome</keyword>
<keyword evidence="1" id="KW-0472">Membrane</keyword>
<feature type="transmembrane region" description="Helical" evidence="1">
    <location>
        <begin position="54"/>
        <end position="75"/>
    </location>
</feature>
<evidence type="ECO:0000313" key="3">
    <source>
        <dbReference type="Proteomes" id="UP001595814"/>
    </source>
</evidence>
<keyword evidence="1" id="KW-1133">Transmembrane helix</keyword>
<feature type="transmembrane region" description="Helical" evidence="1">
    <location>
        <begin position="9"/>
        <end position="28"/>
    </location>
</feature>
<name>A0ABV8JTD5_9FLAO</name>
<protein>
    <submittedName>
        <fullName evidence="2">Doxx family protein</fullName>
    </submittedName>
</protein>
<dbReference type="EMBL" id="JBHSAW010000006">
    <property type="protein sequence ID" value="MFC4096292.1"/>
    <property type="molecule type" value="Genomic_DNA"/>
</dbReference>
<gene>
    <name evidence="2" type="ORF">ACFOUT_10445</name>
</gene>
<organism evidence="2 3">
    <name type="scientific">Euzebyella saccharophila</name>
    <dbReference type="NCBI Taxonomy" id="679664"/>
    <lineage>
        <taxon>Bacteria</taxon>
        <taxon>Pseudomonadati</taxon>
        <taxon>Bacteroidota</taxon>
        <taxon>Flavobacteriia</taxon>
        <taxon>Flavobacteriales</taxon>
        <taxon>Flavobacteriaceae</taxon>
        <taxon>Euzebyella</taxon>
    </lineage>
</organism>
<evidence type="ECO:0000256" key="1">
    <source>
        <dbReference type="SAM" id="Phobius"/>
    </source>
</evidence>
<dbReference type="RefSeq" id="WP_192463343.1">
    <property type="nucleotide sequence ID" value="NZ_JACYFJ010000007.1"/>
</dbReference>
<comment type="caution">
    <text evidence="2">The sequence shown here is derived from an EMBL/GenBank/DDBJ whole genome shotgun (WGS) entry which is preliminary data.</text>
</comment>
<proteinExistence type="predicted"/>
<evidence type="ECO:0000313" key="2">
    <source>
        <dbReference type="EMBL" id="MFC4096292.1"/>
    </source>
</evidence>